<protein>
    <submittedName>
        <fullName evidence="2">Uncharacterized protein</fullName>
    </submittedName>
</protein>
<keyword evidence="3" id="KW-1185">Reference proteome</keyword>
<sequence>MRLRFTLRNMSSEWQYTSKMHSSTKSPTGEPVIQVRLIKEDDFTSQLQLSEKFDALRLWREMFFLVDDMVGSLEASPSITQVPPSRTQKHCSSEDAVSQKWIPGLKRKRATVIKRLARKEGVSILSLGLSTSTEEESSDASPTLAAKEGDREPLPPNIEAYYDSSAPVTHRHRPQPDWSQGLRCTMTEETIGNCFQGPKARLCDATEYKASCHWAVEVHIKPWFAPRCHTPWNRRRRHAVIGMSEVCLGLVESRSVEELHRKKQLTVPAAQSTWYIQKAYEELFAAIEMSDETVRGSSYRQTGWSVTMITPLVE</sequence>
<name>A0ABQ5ED23_9ASTR</name>
<gene>
    <name evidence="2" type="ORF">Tco_0974870</name>
</gene>
<reference evidence="2" key="2">
    <citation type="submission" date="2022-01" db="EMBL/GenBank/DDBJ databases">
        <authorList>
            <person name="Yamashiro T."/>
            <person name="Shiraishi A."/>
            <person name="Satake H."/>
            <person name="Nakayama K."/>
        </authorList>
    </citation>
    <scope>NUCLEOTIDE SEQUENCE</scope>
</reference>
<evidence type="ECO:0000256" key="1">
    <source>
        <dbReference type="SAM" id="MobiDB-lite"/>
    </source>
</evidence>
<comment type="caution">
    <text evidence="2">The sequence shown here is derived from an EMBL/GenBank/DDBJ whole genome shotgun (WGS) entry which is preliminary data.</text>
</comment>
<evidence type="ECO:0000313" key="2">
    <source>
        <dbReference type="EMBL" id="GJT48713.1"/>
    </source>
</evidence>
<dbReference type="Proteomes" id="UP001151760">
    <property type="component" value="Unassembled WGS sequence"/>
</dbReference>
<reference evidence="2" key="1">
    <citation type="journal article" date="2022" name="Int. J. Mol. Sci.">
        <title>Draft Genome of Tanacetum Coccineum: Genomic Comparison of Closely Related Tanacetum-Family Plants.</title>
        <authorList>
            <person name="Yamashiro T."/>
            <person name="Shiraishi A."/>
            <person name="Nakayama K."/>
            <person name="Satake H."/>
        </authorList>
    </citation>
    <scope>NUCLEOTIDE SEQUENCE</scope>
</reference>
<accession>A0ABQ5ED23</accession>
<feature type="region of interest" description="Disordered" evidence="1">
    <location>
        <begin position="131"/>
        <end position="155"/>
    </location>
</feature>
<evidence type="ECO:0000313" key="3">
    <source>
        <dbReference type="Proteomes" id="UP001151760"/>
    </source>
</evidence>
<dbReference type="EMBL" id="BQNB010016177">
    <property type="protein sequence ID" value="GJT48713.1"/>
    <property type="molecule type" value="Genomic_DNA"/>
</dbReference>
<organism evidence="2 3">
    <name type="scientific">Tanacetum coccineum</name>
    <dbReference type="NCBI Taxonomy" id="301880"/>
    <lineage>
        <taxon>Eukaryota</taxon>
        <taxon>Viridiplantae</taxon>
        <taxon>Streptophyta</taxon>
        <taxon>Embryophyta</taxon>
        <taxon>Tracheophyta</taxon>
        <taxon>Spermatophyta</taxon>
        <taxon>Magnoliopsida</taxon>
        <taxon>eudicotyledons</taxon>
        <taxon>Gunneridae</taxon>
        <taxon>Pentapetalae</taxon>
        <taxon>asterids</taxon>
        <taxon>campanulids</taxon>
        <taxon>Asterales</taxon>
        <taxon>Asteraceae</taxon>
        <taxon>Asteroideae</taxon>
        <taxon>Anthemideae</taxon>
        <taxon>Anthemidinae</taxon>
        <taxon>Tanacetum</taxon>
    </lineage>
</organism>
<proteinExistence type="predicted"/>